<sequence length="495" mass="54741">MSAMKMDYICKDVRPAEPEDGVSDHEDSEDEQLEHAGWQDVDLNPAVELVAKLVRDALDAGKTYNKSITAKTSQLLTGCDSLLLEIKGLAEIRAESRQRSGKGGGQATAGCSCGQAMAMLPLKNPAETLAAPAKAVATKQTTSKVDEATEDQTDRVLAKMEAAMVRLREMAELVQATSMQGEANLVSKVSLQTGTFQALEAAVQASAAAATATAIAQERGRASSAFGRLYMPLQVQKLQEWYYVYPRPLLDELTLMRTILNYRPYANPFQVGGLSLAHVRDWFKRRRFRERMRYVKLAVEAGHDAQAAEEEIDLRLEQRIAQLRASVDPNELVKEVDRVRAQSYLFDAAVNAFTRPNNIRSYIAASHSVPTAADQHSNGRGKRTRTQDSDLDDISMVKYATVLEVMALQNRLRSLMEQPKTTVVTNGLQQVIDLLRAMKVEPDVRIQSGLVADLKQILKAYTKPTLLRKTTIALLENLGMNRRAVLEHDADDDAP</sequence>
<feature type="domain" description="Homeobox" evidence="3">
    <location>
        <begin position="234"/>
        <end position="293"/>
    </location>
</feature>
<feature type="region of interest" description="Disordered" evidence="2">
    <location>
        <begin position="12"/>
        <end position="37"/>
    </location>
</feature>
<evidence type="ECO:0000313" key="4">
    <source>
        <dbReference type="EMBL" id="POM62316.1"/>
    </source>
</evidence>
<feature type="compositionally biased region" description="Basic and acidic residues" evidence="2">
    <location>
        <begin position="12"/>
        <end position="25"/>
    </location>
</feature>
<dbReference type="PROSITE" id="PS50071">
    <property type="entry name" value="HOMEOBOX_2"/>
    <property type="match status" value="1"/>
</dbReference>
<dbReference type="Proteomes" id="UP000237271">
    <property type="component" value="Unassembled WGS sequence"/>
</dbReference>
<dbReference type="EMBL" id="NCKW01015604">
    <property type="protein sequence ID" value="POM62316.1"/>
    <property type="molecule type" value="Genomic_DNA"/>
</dbReference>
<reference evidence="4 5" key="1">
    <citation type="journal article" date="2017" name="Genome Biol. Evol.">
        <title>Phytophthora megakarya and P. palmivora, closely related causal agents of cacao black pod rot, underwent increases in genome sizes and gene numbers by different mechanisms.</title>
        <authorList>
            <person name="Ali S.S."/>
            <person name="Shao J."/>
            <person name="Lary D.J."/>
            <person name="Kronmiller B."/>
            <person name="Shen D."/>
            <person name="Strem M.D."/>
            <person name="Amoako-Attah I."/>
            <person name="Akrofi A.Y."/>
            <person name="Begoude B.A."/>
            <person name="Ten Hoopen G.M."/>
            <person name="Coulibaly K."/>
            <person name="Kebe B.I."/>
            <person name="Melnick R.L."/>
            <person name="Guiltinan M.J."/>
            <person name="Tyler B.M."/>
            <person name="Meinhardt L.W."/>
            <person name="Bailey B.A."/>
        </authorList>
    </citation>
    <scope>NUCLEOTIDE SEQUENCE [LARGE SCALE GENOMIC DNA]</scope>
    <source>
        <strain evidence="5">sbr112.9</strain>
    </source>
</reference>
<evidence type="ECO:0000259" key="3">
    <source>
        <dbReference type="PROSITE" id="PS50071"/>
    </source>
</evidence>
<dbReference type="GO" id="GO:0003677">
    <property type="term" value="F:DNA binding"/>
    <property type="evidence" value="ECO:0007669"/>
    <property type="project" value="UniProtKB-UniRule"/>
</dbReference>
<keyword evidence="5" id="KW-1185">Reference proteome</keyword>
<protein>
    <recommendedName>
        <fullName evidence="3">Homeobox domain-containing protein</fullName>
    </recommendedName>
</protein>
<dbReference type="AlphaFoldDB" id="A0A2P4X9U9"/>
<keyword evidence="1" id="KW-0238">DNA-binding</keyword>
<comment type="caution">
    <text evidence="4">The sequence shown here is derived from an EMBL/GenBank/DDBJ whole genome shotgun (WGS) entry which is preliminary data.</text>
</comment>
<evidence type="ECO:0000256" key="2">
    <source>
        <dbReference type="SAM" id="MobiDB-lite"/>
    </source>
</evidence>
<accession>A0A2P4X9U9</accession>
<dbReference type="InterPro" id="IPR001356">
    <property type="entry name" value="HD"/>
</dbReference>
<dbReference type="InterPro" id="IPR009057">
    <property type="entry name" value="Homeodomain-like_sf"/>
</dbReference>
<feature type="DNA-binding region" description="Homeobox" evidence="1">
    <location>
        <begin position="236"/>
        <end position="294"/>
    </location>
</feature>
<dbReference type="OrthoDB" id="77288at2759"/>
<dbReference type="GO" id="GO:0005634">
    <property type="term" value="C:nucleus"/>
    <property type="evidence" value="ECO:0007669"/>
    <property type="project" value="UniProtKB-SubCell"/>
</dbReference>
<gene>
    <name evidence="4" type="ORF">PHPALM_28542</name>
</gene>
<organism evidence="4 5">
    <name type="scientific">Phytophthora palmivora</name>
    <dbReference type="NCBI Taxonomy" id="4796"/>
    <lineage>
        <taxon>Eukaryota</taxon>
        <taxon>Sar</taxon>
        <taxon>Stramenopiles</taxon>
        <taxon>Oomycota</taxon>
        <taxon>Peronosporomycetes</taxon>
        <taxon>Peronosporales</taxon>
        <taxon>Peronosporaceae</taxon>
        <taxon>Phytophthora</taxon>
    </lineage>
</organism>
<name>A0A2P4X9U9_9STRA</name>
<comment type="subcellular location">
    <subcellularLocation>
        <location evidence="1">Nucleus</location>
    </subcellularLocation>
</comment>
<proteinExistence type="predicted"/>
<keyword evidence="1" id="KW-0371">Homeobox</keyword>
<feature type="non-terminal residue" evidence="4">
    <location>
        <position position="495"/>
    </location>
</feature>
<dbReference type="SUPFAM" id="SSF46689">
    <property type="entry name" value="Homeodomain-like"/>
    <property type="match status" value="1"/>
</dbReference>
<evidence type="ECO:0000313" key="5">
    <source>
        <dbReference type="Proteomes" id="UP000237271"/>
    </source>
</evidence>
<evidence type="ECO:0000256" key="1">
    <source>
        <dbReference type="PROSITE-ProRule" id="PRU00108"/>
    </source>
</evidence>
<keyword evidence="1" id="KW-0539">Nucleus</keyword>